<dbReference type="AlphaFoldDB" id="A0AAW2XC98"/>
<name>A0AAW2XC98_9LAMI</name>
<reference evidence="1" key="1">
    <citation type="submission" date="2020-06" db="EMBL/GenBank/DDBJ databases">
        <authorList>
            <person name="Li T."/>
            <person name="Hu X."/>
            <person name="Zhang T."/>
            <person name="Song X."/>
            <person name="Zhang H."/>
            <person name="Dai N."/>
            <person name="Sheng W."/>
            <person name="Hou X."/>
            <person name="Wei L."/>
        </authorList>
    </citation>
    <scope>NUCLEOTIDE SEQUENCE</scope>
    <source>
        <strain evidence="1">KEN1</strain>
        <tissue evidence="1">Leaf</tissue>
    </source>
</reference>
<reference evidence="1" key="2">
    <citation type="journal article" date="2024" name="Plant">
        <title>Genomic evolution and insights into agronomic trait innovations of Sesamum species.</title>
        <authorList>
            <person name="Miao H."/>
            <person name="Wang L."/>
            <person name="Qu L."/>
            <person name="Liu H."/>
            <person name="Sun Y."/>
            <person name="Le M."/>
            <person name="Wang Q."/>
            <person name="Wei S."/>
            <person name="Zheng Y."/>
            <person name="Lin W."/>
            <person name="Duan Y."/>
            <person name="Cao H."/>
            <person name="Xiong S."/>
            <person name="Wang X."/>
            <person name="Wei L."/>
            <person name="Li C."/>
            <person name="Ma Q."/>
            <person name="Ju M."/>
            <person name="Zhao R."/>
            <person name="Li G."/>
            <person name="Mu C."/>
            <person name="Tian Q."/>
            <person name="Mei H."/>
            <person name="Zhang T."/>
            <person name="Gao T."/>
            <person name="Zhang H."/>
        </authorList>
    </citation>
    <scope>NUCLEOTIDE SEQUENCE</scope>
    <source>
        <strain evidence="1">KEN1</strain>
    </source>
</reference>
<protein>
    <submittedName>
        <fullName evidence="1">Uncharacterized protein</fullName>
    </submittedName>
</protein>
<comment type="caution">
    <text evidence="1">The sequence shown here is derived from an EMBL/GenBank/DDBJ whole genome shotgun (WGS) entry which is preliminary data.</text>
</comment>
<gene>
    <name evidence="1" type="ORF">Slati_1098600</name>
</gene>
<accession>A0AAW2XC98</accession>
<sequence length="80" mass="8731">MKTLSTLKEKWEAKLGPLPTSSVDAHPLARGLRRARRNILHQVTLPFSLLSAQPRSDPNVLAAPAAAPFPLIHEETLGET</sequence>
<organism evidence="1">
    <name type="scientific">Sesamum latifolium</name>
    <dbReference type="NCBI Taxonomy" id="2727402"/>
    <lineage>
        <taxon>Eukaryota</taxon>
        <taxon>Viridiplantae</taxon>
        <taxon>Streptophyta</taxon>
        <taxon>Embryophyta</taxon>
        <taxon>Tracheophyta</taxon>
        <taxon>Spermatophyta</taxon>
        <taxon>Magnoliopsida</taxon>
        <taxon>eudicotyledons</taxon>
        <taxon>Gunneridae</taxon>
        <taxon>Pentapetalae</taxon>
        <taxon>asterids</taxon>
        <taxon>lamiids</taxon>
        <taxon>Lamiales</taxon>
        <taxon>Pedaliaceae</taxon>
        <taxon>Sesamum</taxon>
    </lineage>
</organism>
<evidence type="ECO:0000313" key="1">
    <source>
        <dbReference type="EMBL" id="KAL0451205.1"/>
    </source>
</evidence>
<dbReference type="EMBL" id="JACGWN010000004">
    <property type="protein sequence ID" value="KAL0451205.1"/>
    <property type="molecule type" value="Genomic_DNA"/>
</dbReference>
<proteinExistence type="predicted"/>